<organism evidence="3 4">
    <name type="scientific">Leishmania tarentolae</name>
    <name type="common">Sauroleishmania tarentolae</name>
    <dbReference type="NCBI Taxonomy" id="5689"/>
    <lineage>
        <taxon>Eukaryota</taxon>
        <taxon>Discoba</taxon>
        <taxon>Euglenozoa</taxon>
        <taxon>Kinetoplastea</taxon>
        <taxon>Metakinetoplastina</taxon>
        <taxon>Trypanosomatida</taxon>
        <taxon>Trypanosomatidae</taxon>
        <taxon>Leishmaniinae</taxon>
        <taxon>Leishmania</taxon>
        <taxon>lizard Leishmania</taxon>
    </lineage>
</organism>
<dbReference type="VEuPathDB" id="TriTrypDB:LtaPh_3113700"/>
<sequence>MSPPPRLPVTFTLGGARIGARPRGSYAERVYEESDQIEDDEVTDEESDVGESVDGADYCGVDYSDEDRELSERRPAGNDNAASEGLCEDTRALHVDVKARNAAPTADAHPVDRYDCTSGEKADPSVSMQRSIAAAMYASTASVYATKAAPATASAFRRATPVARVAYSVGYDHGVGGSSADSFSASPQRDDSASMLPTAVEEAAGVLEGASAKRTTTDTIRNATPGGPDKTAIPKSFGYSMGDANTMPSVSAQYMPEGPIARSDAGNRVSSNRHLCSSSAFTSIRHVSEIAPAHGRKSNSKESMPRVLDHQCSSTTSSPLSPQRPTVGAGNDRLVHGGDNHALARGCDSTRTSPVLALGESADALNSDGEEGAERRAPTDSTMALHISVTNVFNYSETERCWLSGGESSTLPVCAAQRSESENGLKGLPATTRSLTQSLLPLPASAVKVSLYCRPLLVQLPSPSLHMSILSAAGNSTLVRVALVLLYYAPRALVTSVLWGLIRLAVVLVVLTTVLVAMDAAWSQWPILSVYRAEIQGNVTMMIFSILDGPPSLSGARE</sequence>
<name>A0A640KUC6_LEITA</name>
<evidence type="ECO:0000256" key="1">
    <source>
        <dbReference type="SAM" id="MobiDB-lite"/>
    </source>
</evidence>
<protein>
    <submittedName>
        <fullName evidence="3">Uncharacterized protein</fullName>
    </submittedName>
</protein>
<dbReference type="Proteomes" id="UP000419144">
    <property type="component" value="Unassembled WGS sequence"/>
</dbReference>
<dbReference type="EMBL" id="BLBS01000046">
    <property type="protein sequence ID" value="GET91137.1"/>
    <property type="molecule type" value="Genomic_DNA"/>
</dbReference>
<feature type="region of interest" description="Disordered" evidence="1">
    <location>
        <begin position="22"/>
        <end position="85"/>
    </location>
</feature>
<keyword evidence="4" id="KW-1185">Reference proteome</keyword>
<keyword evidence="2" id="KW-0472">Membrane</keyword>
<feature type="compositionally biased region" description="Polar residues" evidence="1">
    <location>
        <begin position="311"/>
        <end position="324"/>
    </location>
</feature>
<feature type="compositionally biased region" description="Basic and acidic residues" evidence="1">
    <location>
        <begin position="109"/>
        <end position="123"/>
    </location>
</feature>
<keyword evidence="2" id="KW-1133">Transmembrane helix</keyword>
<feature type="region of interest" description="Disordered" evidence="1">
    <location>
        <begin position="291"/>
        <end position="347"/>
    </location>
</feature>
<keyword evidence="2" id="KW-0812">Transmembrane</keyword>
<feature type="region of interest" description="Disordered" evidence="1">
    <location>
        <begin position="104"/>
        <end position="123"/>
    </location>
</feature>
<comment type="caution">
    <text evidence="3">The sequence shown here is derived from an EMBL/GenBank/DDBJ whole genome shotgun (WGS) entry which is preliminary data.</text>
</comment>
<evidence type="ECO:0000313" key="3">
    <source>
        <dbReference type="EMBL" id="GET91137.1"/>
    </source>
</evidence>
<accession>A0A640KUC6</accession>
<feature type="transmembrane region" description="Helical" evidence="2">
    <location>
        <begin position="465"/>
        <end position="489"/>
    </location>
</feature>
<dbReference type="AlphaFoldDB" id="A0A640KUC6"/>
<gene>
    <name evidence="3" type="ORF">LtaPh_3113700</name>
</gene>
<feature type="transmembrane region" description="Helical" evidence="2">
    <location>
        <begin position="501"/>
        <end position="522"/>
    </location>
</feature>
<dbReference type="OrthoDB" id="264369at2759"/>
<evidence type="ECO:0000256" key="2">
    <source>
        <dbReference type="SAM" id="Phobius"/>
    </source>
</evidence>
<proteinExistence type="predicted"/>
<feature type="compositionally biased region" description="Acidic residues" evidence="1">
    <location>
        <begin position="33"/>
        <end position="51"/>
    </location>
</feature>
<evidence type="ECO:0000313" key="4">
    <source>
        <dbReference type="Proteomes" id="UP000419144"/>
    </source>
</evidence>
<feature type="compositionally biased region" description="Basic and acidic residues" evidence="1">
    <location>
        <begin position="299"/>
        <end position="309"/>
    </location>
</feature>
<reference evidence="3" key="1">
    <citation type="submission" date="2019-11" db="EMBL/GenBank/DDBJ databases">
        <title>Leishmania tarentolae CDS.</title>
        <authorList>
            <person name="Goto Y."/>
            <person name="Yamagishi J."/>
        </authorList>
    </citation>
    <scope>NUCLEOTIDE SEQUENCE [LARGE SCALE GENOMIC DNA]</scope>
    <source>
        <strain evidence="3">Parrot Tar II</strain>
    </source>
</reference>